<name>A0A1H4ZFM2_9PSED</name>
<reference evidence="2" key="1">
    <citation type="submission" date="2016-10" db="EMBL/GenBank/DDBJ databases">
        <authorList>
            <person name="Varghese N."/>
            <person name="Submissions S."/>
        </authorList>
    </citation>
    <scope>NUCLEOTIDE SEQUENCE [LARGE SCALE GENOMIC DNA]</scope>
    <source>
        <strain evidence="2">DSM 9751</strain>
    </source>
</reference>
<dbReference type="EMBL" id="FNTJ01000003">
    <property type="protein sequence ID" value="SED28949.1"/>
    <property type="molecule type" value="Genomic_DNA"/>
</dbReference>
<gene>
    <name evidence="1" type="ORF">SAMN05216178_6634</name>
</gene>
<dbReference type="Proteomes" id="UP000198982">
    <property type="component" value="Unassembled WGS sequence"/>
</dbReference>
<evidence type="ECO:0000313" key="2">
    <source>
        <dbReference type="Proteomes" id="UP000198982"/>
    </source>
</evidence>
<keyword evidence="2" id="KW-1185">Reference proteome</keyword>
<accession>A0A1H4ZFM2</accession>
<protein>
    <submittedName>
        <fullName evidence="1">Uncharacterized protein</fullName>
    </submittedName>
</protein>
<dbReference type="RefSeq" id="WP_092320664.1">
    <property type="nucleotide sequence ID" value="NZ_FNTJ01000003.1"/>
</dbReference>
<proteinExistence type="predicted"/>
<sequence>MDTTTERLARLETAQELLSFQIAWLSKQIQMAREADARAVDVLIEQKSQLIELEDRLTLADPALTEQVIERYGPLVRSRQAR</sequence>
<dbReference type="AlphaFoldDB" id="A0A1H4ZFM2"/>
<evidence type="ECO:0000313" key="1">
    <source>
        <dbReference type="EMBL" id="SED28949.1"/>
    </source>
</evidence>
<organism evidence="1 2">
    <name type="scientific">Pseudomonas saponiphila</name>
    <dbReference type="NCBI Taxonomy" id="556534"/>
    <lineage>
        <taxon>Bacteria</taxon>
        <taxon>Pseudomonadati</taxon>
        <taxon>Pseudomonadota</taxon>
        <taxon>Gammaproteobacteria</taxon>
        <taxon>Pseudomonadales</taxon>
        <taxon>Pseudomonadaceae</taxon>
        <taxon>Pseudomonas</taxon>
    </lineage>
</organism>